<dbReference type="Gene3D" id="3.40.50.1000">
    <property type="entry name" value="HAD superfamily/HAD-like"/>
    <property type="match status" value="1"/>
</dbReference>
<dbReference type="Pfam" id="PF03031">
    <property type="entry name" value="NIF"/>
    <property type="match status" value="1"/>
</dbReference>
<evidence type="ECO:0000259" key="7">
    <source>
        <dbReference type="PROSITE" id="PS50969"/>
    </source>
</evidence>
<dbReference type="InterPro" id="IPR004274">
    <property type="entry name" value="FCP1_dom"/>
</dbReference>
<dbReference type="GO" id="GO:0008420">
    <property type="term" value="F:RNA polymerase II CTD heptapeptide repeat phosphatase activity"/>
    <property type="evidence" value="ECO:0007669"/>
    <property type="project" value="InterPro"/>
</dbReference>
<dbReference type="PROSITE" id="PS50969">
    <property type="entry name" value="FCP1"/>
    <property type="match status" value="1"/>
</dbReference>
<dbReference type="InterPro" id="IPR039189">
    <property type="entry name" value="Fcp1"/>
</dbReference>
<evidence type="ECO:0000256" key="5">
    <source>
        <dbReference type="ARBA" id="ARBA00047761"/>
    </source>
</evidence>
<evidence type="ECO:0000313" key="8">
    <source>
        <dbReference type="EMBL" id="MBX61813.1"/>
    </source>
</evidence>
<dbReference type="SUPFAM" id="SSF56784">
    <property type="entry name" value="HAD-like"/>
    <property type="match status" value="1"/>
</dbReference>
<protein>
    <recommendedName>
        <fullName evidence="2">protein-serine/threonine phosphatase</fullName>
        <ecNumber evidence="2">3.1.3.16</ecNumber>
    </recommendedName>
</protein>
<dbReference type="SMART" id="SM00577">
    <property type="entry name" value="CPDc"/>
    <property type="match status" value="1"/>
</dbReference>
<comment type="subcellular location">
    <subcellularLocation>
        <location evidence="1">Nucleus</location>
    </subcellularLocation>
</comment>
<comment type="catalytic activity">
    <reaction evidence="6">
        <text>O-phospho-L-threonyl-[protein] + H2O = L-threonyl-[protein] + phosphate</text>
        <dbReference type="Rhea" id="RHEA:47004"/>
        <dbReference type="Rhea" id="RHEA-COMP:11060"/>
        <dbReference type="Rhea" id="RHEA-COMP:11605"/>
        <dbReference type="ChEBI" id="CHEBI:15377"/>
        <dbReference type="ChEBI" id="CHEBI:30013"/>
        <dbReference type="ChEBI" id="CHEBI:43474"/>
        <dbReference type="ChEBI" id="CHEBI:61977"/>
        <dbReference type="EC" id="3.1.3.16"/>
    </reaction>
</comment>
<evidence type="ECO:0000256" key="3">
    <source>
        <dbReference type="ARBA" id="ARBA00022801"/>
    </source>
</evidence>
<name>A0A2P2Q4E2_RHIMU</name>
<feature type="domain" description="FCP1 homology" evidence="7">
    <location>
        <begin position="1"/>
        <end position="117"/>
    </location>
</feature>
<evidence type="ECO:0000256" key="4">
    <source>
        <dbReference type="ARBA" id="ARBA00023242"/>
    </source>
</evidence>
<dbReference type="EMBL" id="GGEC01081329">
    <property type="protein sequence ID" value="MBX61813.1"/>
    <property type="molecule type" value="Transcribed_RNA"/>
</dbReference>
<evidence type="ECO:0000256" key="1">
    <source>
        <dbReference type="ARBA" id="ARBA00004123"/>
    </source>
</evidence>
<dbReference type="GO" id="GO:0005634">
    <property type="term" value="C:nucleus"/>
    <property type="evidence" value="ECO:0007669"/>
    <property type="project" value="UniProtKB-SubCell"/>
</dbReference>
<evidence type="ECO:0000256" key="2">
    <source>
        <dbReference type="ARBA" id="ARBA00013081"/>
    </source>
</evidence>
<sequence>MAKLRPYVRSFLEQASTMFQMFIYTQARRIYAMGMVKLLDPGNKYFGSRVIEREDGTESKHKSLDAVLGQERAVVTVDDSKENWPNHKANLIRIRPYVYFASSCNRSTDFKPFSQRKKDERENPGVLVAILQLLIKIHDRFFSPRL</sequence>
<dbReference type="EC" id="3.1.3.16" evidence="2"/>
<evidence type="ECO:0000256" key="6">
    <source>
        <dbReference type="ARBA" id="ARBA00048336"/>
    </source>
</evidence>
<dbReference type="PANTHER" id="PTHR23081">
    <property type="entry name" value="RNA POLYMERASE II CTD PHOSPHATASE"/>
    <property type="match status" value="1"/>
</dbReference>
<dbReference type="AlphaFoldDB" id="A0A2P2Q4E2"/>
<proteinExistence type="predicted"/>
<dbReference type="InterPro" id="IPR023214">
    <property type="entry name" value="HAD_sf"/>
</dbReference>
<comment type="catalytic activity">
    <reaction evidence="5">
        <text>O-phospho-L-seryl-[protein] + H2O = L-seryl-[protein] + phosphate</text>
        <dbReference type="Rhea" id="RHEA:20629"/>
        <dbReference type="Rhea" id="RHEA-COMP:9863"/>
        <dbReference type="Rhea" id="RHEA-COMP:11604"/>
        <dbReference type="ChEBI" id="CHEBI:15377"/>
        <dbReference type="ChEBI" id="CHEBI:29999"/>
        <dbReference type="ChEBI" id="CHEBI:43474"/>
        <dbReference type="ChEBI" id="CHEBI:83421"/>
        <dbReference type="EC" id="3.1.3.16"/>
    </reaction>
</comment>
<dbReference type="PANTHER" id="PTHR23081:SF36">
    <property type="entry name" value="RNA POLYMERASE II SUBUNIT A C-TERMINAL DOMAIN PHOSPHATASE"/>
    <property type="match status" value="1"/>
</dbReference>
<organism evidence="8">
    <name type="scientific">Rhizophora mucronata</name>
    <name type="common">Asiatic mangrove</name>
    <dbReference type="NCBI Taxonomy" id="61149"/>
    <lineage>
        <taxon>Eukaryota</taxon>
        <taxon>Viridiplantae</taxon>
        <taxon>Streptophyta</taxon>
        <taxon>Embryophyta</taxon>
        <taxon>Tracheophyta</taxon>
        <taxon>Spermatophyta</taxon>
        <taxon>Magnoliopsida</taxon>
        <taxon>eudicotyledons</taxon>
        <taxon>Gunneridae</taxon>
        <taxon>Pentapetalae</taxon>
        <taxon>rosids</taxon>
        <taxon>fabids</taxon>
        <taxon>Malpighiales</taxon>
        <taxon>Rhizophoraceae</taxon>
        <taxon>Rhizophora</taxon>
    </lineage>
</organism>
<accession>A0A2P2Q4E2</accession>
<reference evidence="8" key="1">
    <citation type="submission" date="2018-02" db="EMBL/GenBank/DDBJ databases">
        <title>Rhizophora mucronata_Transcriptome.</title>
        <authorList>
            <person name="Meera S.P."/>
            <person name="Sreeshan A."/>
            <person name="Augustine A."/>
        </authorList>
    </citation>
    <scope>NUCLEOTIDE SEQUENCE</scope>
    <source>
        <tissue evidence="8">Leaf</tissue>
    </source>
</reference>
<keyword evidence="4" id="KW-0539">Nucleus</keyword>
<keyword evidence="3" id="KW-0378">Hydrolase</keyword>
<dbReference type="InterPro" id="IPR036412">
    <property type="entry name" value="HAD-like_sf"/>
</dbReference>